<reference evidence="8" key="1">
    <citation type="submission" date="2018-07" db="EMBL/GenBank/DDBJ databases">
        <authorList>
            <person name="Blom J."/>
        </authorList>
    </citation>
    <scope>NUCLEOTIDE SEQUENCE [LARGE SCALE GENOMIC DNA]</scope>
    <source>
        <strain evidence="8">CCOS 864</strain>
    </source>
</reference>
<organism evidence="7 8">
    <name type="scientific">Pseudomonas wadenswilerensis</name>
    <dbReference type="NCBI Taxonomy" id="1785161"/>
    <lineage>
        <taxon>Bacteria</taxon>
        <taxon>Pseudomonadati</taxon>
        <taxon>Pseudomonadota</taxon>
        <taxon>Gammaproteobacteria</taxon>
        <taxon>Pseudomonadales</taxon>
        <taxon>Pseudomonadaceae</taxon>
        <taxon>Pseudomonas</taxon>
    </lineage>
</organism>
<proteinExistence type="predicted"/>
<evidence type="ECO:0000313" key="7">
    <source>
        <dbReference type="EMBL" id="SUQ63595.1"/>
    </source>
</evidence>
<evidence type="ECO:0000259" key="6">
    <source>
        <dbReference type="PROSITE" id="PS51007"/>
    </source>
</evidence>
<dbReference type="InterPro" id="IPR036909">
    <property type="entry name" value="Cyt_c-like_dom_sf"/>
</dbReference>
<keyword evidence="2 4" id="KW-0479">Metal-binding</keyword>
<accession>A0A380T0U7</accession>
<dbReference type="PROSITE" id="PS51007">
    <property type="entry name" value="CYTC"/>
    <property type="match status" value="1"/>
</dbReference>
<sequence length="107" mass="11070">MNTYRCVVSLASLLLVPPAFAAPDAQRQAQLEHLLAQDCGACHGLHLTGGLGPELTPAALAGKPRDGLLATVRLGRPGTAMPAWEALLSADDIGWLVDHLLQGASAP</sequence>
<gene>
    <name evidence="7" type="primary">nirC</name>
    <name evidence="7" type="ORF">CCOS864_03047</name>
</gene>
<keyword evidence="5" id="KW-0732">Signal</keyword>
<dbReference type="RefSeq" id="WP_115087149.1">
    <property type="nucleotide sequence ID" value="NZ_CBCSFG010000032.1"/>
</dbReference>
<evidence type="ECO:0000256" key="1">
    <source>
        <dbReference type="ARBA" id="ARBA00022617"/>
    </source>
</evidence>
<dbReference type="GO" id="GO:0020037">
    <property type="term" value="F:heme binding"/>
    <property type="evidence" value="ECO:0007669"/>
    <property type="project" value="InterPro"/>
</dbReference>
<dbReference type="EMBL" id="UIDD01000008">
    <property type="protein sequence ID" value="SUQ63595.1"/>
    <property type="molecule type" value="Genomic_DNA"/>
</dbReference>
<dbReference type="InterPro" id="IPR009056">
    <property type="entry name" value="Cyt_c-like_dom"/>
</dbReference>
<protein>
    <submittedName>
        <fullName evidence="7">Cytochrome c55X</fullName>
    </submittedName>
</protein>
<keyword evidence="1 4" id="KW-0349">Heme</keyword>
<dbReference type="GO" id="GO:0046872">
    <property type="term" value="F:metal ion binding"/>
    <property type="evidence" value="ECO:0007669"/>
    <property type="project" value="UniProtKB-KW"/>
</dbReference>
<keyword evidence="3 4" id="KW-0408">Iron</keyword>
<evidence type="ECO:0000256" key="3">
    <source>
        <dbReference type="ARBA" id="ARBA00023004"/>
    </source>
</evidence>
<evidence type="ECO:0000313" key="8">
    <source>
        <dbReference type="Proteomes" id="UP000255177"/>
    </source>
</evidence>
<name>A0A380T0U7_9PSED</name>
<dbReference type="Proteomes" id="UP000255177">
    <property type="component" value="Unassembled WGS sequence"/>
</dbReference>
<evidence type="ECO:0000256" key="2">
    <source>
        <dbReference type="ARBA" id="ARBA00022723"/>
    </source>
</evidence>
<dbReference type="Gene3D" id="1.10.760.10">
    <property type="entry name" value="Cytochrome c-like domain"/>
    <property type="match status" value="1"/>
</dbReference>
<keyword evidence="8" id="KW-1185">Reference proteome</keyword>
<evidence type="ECO:0000256" key="4">
    <source>
        <dbReference type="PROSITE-ProRule" id="PRU00433"/>
    </source>
</evidence>
<evidence type="ECO:0000256" key="5">
    <source>
        <dbReference type="SAM" id="SignalP"/>
    </source>
</evidence>
<dbReference type="Pfam" id="PF13442">
    <property type="entry name" value="Cytochrome_CBB3"/>
    <property type="match status" value="1"/>
</dbReference>
<dbReference type="AlphaFoldDB" id="A0A380T0U7"/>
<dbReference type="SUPFAM" id="SSF46626">
    <property type="entry name" value="Cytochrome c"/>
    <property type="match status" value="1"/>
</dbReference>
<feature type="signal peptide" evidence="5">
    <location>
        <begin position="1"/>
        <end position="21"/>
    </location>
</feature>
<dbReference type="GO" id="GO:0009055">
    <property type="term" value="F:electron transfer activity"/>
    <property type="evidence" value="ECO:0007669"/>
    <property type="project" value="InterPro"/>
</dbReference>
<feature type="chain" id="PRO_5017061436" evidence="5">
    <location>
        <begin position="22"/>
        <end position="107"/>
    </location>
</feature>
<feature type="domain" description="Cytochrome c" evidence="6">
    <location>
        <begin position="23"/>
        <end position="104"/>
    </location>
</feature>